<name>A0ABP8HLZ3_9SPHI</name>
<feature type="domain" description="PIN like" evidence="1">
    <location>
        <begin position="48"/>
        <end position="276"/>
    </location>
</feature>
<evidence type="ECO:0000259" key="1">
    <source>
        <dbReference type="Pfam" id="PF18476"/>
    </source>
</evidence>
<keyword evidence="3" id="KW-1185">Reference proteome</keyword>
<accession>A0ABP8HLZ3</accession>
<evidence type="ECO:0000313" key="3">
    <source>
        <dbReference type="Proteomes" id="UP001500582"/>
    </source>
</evidence>
<protein>
    <recommendedName>
        <fullName evidence="1">PIN like domain-containing protein</fullName>
    </recommendedName>
</protein>
<sequence length="428" mass="50231">MKSQPIAIDEISFGKHVRSLTVESYVDSQSKYRTAVDNAIALKTDIPIFLDTNILLRYYSVSFKSREILLGFFSQNDKRLYITAQVQKEFIKNREDVIDRFFNETLDKFGDDLKTDVINKIQAYKDRNKILLDDFESLDIKLTKLQNDANKSFEQLNKEIAKIRQKNSTTKYNDDLLSIVTGMNLIDNLSADDIKFLQVEFDGLKKGIDPGKIKTEINKAQKAFPGMADLIEKPDHPYGDYFIFHEIIRVMKENNTDAIFLTYDTTKGDWLKTNKEPHGHYIQTVYQATGHTLFFLDAERFFDQHLKQHFESLLKGPIDYYSPKSGYEEEFILNFVALERIIRTIAEFVVIDHYDKTPLTRIIDEFQQRNYINKQGWSEFRQLSQFKNLLTHGHDRDKIDTIDPDEFAVWVNRLDAMITVMKDLYRRL</sequence>
<comment type="caution">
    <text evidence="2">The sequence shown here is derived from an EMBL/GenBank/DDBJ whole genome shotgun (WGS) entry which is preliminary data.</text>
</comment>
<proteinExistence type="predicted"/>
<organism evidence="2 3">
    <name type="scientific">Mucilaginibacter gynuensis</name>
    <dbReference type="NCBI Taxonomy" id="1302236"/>
    <lineage>
        <taxon>Bacteria</taxon>
        <taxon>Pseudomonadati</taxon>
        <taxon>Bacteroidota</taxon>
        <taxon>Sphingobacteriia</taxon>
        <taxon>Sphingobacteriales</taxon>
        <taxon>Sphingobacteriaceae</taxon>
        <taxon>Mucilaginibacter</taxon>
    </lineage>
</organism>
<evidence type="ECO:0000313" key="2">
    <source>
        <dbReference type="EMBL" id="GAA4341159.1"/>
    </source>
</evidence>
<dbReference type="EMBL" id="BAABFT010000029">
    <property type="protein sequence ID" value="GAA4341159.1"/>
    <property type="molecule type" value="Genomic_DNA"/>
</dbReference>
<dbReference type="Pfam" id="PF18476">
    <property type="entry name" value="PIN_8"/>
    <property type="match status" value="1"/>
</dbReference>
<gene>
    <name evidence="2" type="ORF">GCM10023149_53180</name>
</gene>
<dbReference type="RefSeq" id="WP_345214277.1">
    <property type="nucleotide sequence ID" value="NZ_BAABFT010000029.1"/>
</dbReference>
<reference evidence="3" key="1">
    <citation type="journal article" date="2019" name="Int. J. Syst. Evol. Microbiol.">
        <title>The Global Catalogue of Microorganisms (GCM) 10K type strain sequencing project: providing services to taxonomists for standard genome sequencing and annotation.</title>
        <authorList>
            <consortium name="The Broad Institute Genomics Platform"/>
            <consortium name="The Broad Institute Genome Sequencing Center for Infectious Disease"/>
            <person name="Wu L."/>
            <person name="Ma J."/>
        </authorList>
    </citation>
    <scope>NUCLEOTIDE SEQUENCE [LARGE SCALE GENOMIC DNA]</scope>
    <source>
        <strain evidence="3">JCM 17705</strain>
    </source>
</reference>
<dbReference type="InterPro" id="IPR041578">
    <property type="entry name" value="PIN_8"/>
</dbReference>
<dbReference type="Proteomes" id="UP001500582">
    <property type="component" value="Unassembled WGS sequence"/>
</dbReference>